<keyword evidence="2" id="KW-1185">Reference proteome</keyword>
<dbReference type="EMBL" id="AZHW01000685">
    <property type="protein sequence ID" value="ETW97270.1"/>
    <property type="molecule type" value="Genomic_DNA"/>
</dbReference>
<dbReference type="AlphaFoldDB" id="W4LHT7"/>
<evidence type="ECO:0000313" key="1">
    <source>
        <dbReference type="EMBL" id="ETW97270.1"/>
    </source>
</evidence>
<dbReference type="SUPFAM" id="SSF53271">
    <property type="entry name" value="PRTase-like"/>
    <property type="match status" value="1"/>
</dbReference>
<gene>
    <name evidence="1" type="ORF">ETSY1_23350</name>
</gene>
<dbReference type="HOGENOM" id="CLU_1048402_0_0_7"/>
<accession>W4LHT7</accession>
<dbReference type="Gene3D" id="3.40.50.2020">
    <property type="match status" value="1"/>
</dbReference>
<evidence type="ECO:0000313" key="2">
    <source>
        <dbReference type="Proteomes" id="UP000019141"/>
    </source>
</evidence>
<dbReference type="InterPro" id="IPR029057">
    <property type="entry name" value="PRTase-like"/>
</dbReference>
<proteinExistence type="predicted"/>
<comment type="caution">
    <text evidence="1">The sequence shown here is derived from an EMBL/GenBank/DDBJ whole genome shotgun (WGS) entry which is preliminary data.</text>
</comment>
<organism evidence="1 2">
    <name type="scientific">Entotheonella factor</name>
    <dbReference type="NCBI Taxonomy" id="1429438"/>
    <lineage>
        <taxon>Bacteria</taxon>
        <taxon>Pseudomonadati</taxon>
        <taxon>Nitrospinota/Tectimicrobiota group</taxon>
        <taxon>Candidatus Tectimicrobiota</taxon>
        <taxon>Candidatus Entotheonellia</taxon>
        <taxon>Candidatus Entotheonellales</taxon>
        <taxon>Candidatus Entotheonellaceae</taxon>
        <taxon>Candidatus Entotheonella</taxon>
    </lineage>
</organism>
<protein>
    <recommendedName>
        <fullName evidence="3">Phosphoribosyltransferase domain-containing protein</fullName>
    </recommendedName>
</protein>
<name>W4LHT7_ENTF1</name>
<evidence type="ECO:0008006" key="3">
    <source>
        <dbReference type="Google" id="ProtNLM"/>
    </source>
</evidence>
<reference evidence="1 2" key="1">
    <citation type="journal article" date="2014" name="Nature">
        <title>An environmental bacterial taxon with a large and distinct metabolic repertoire.</title>
        <authorList>
            <person name="Wilson M.C."/>
            <person name="Mori T."/>
            <person name="Ruckert C."/>
            <person name="Uria A.R."/>
            <person name="Helf M.J."/>
            <person name="Takada K."/>
            <person name="Gernert C."/>
            <person name="Steffens U.A."/>
            <person name="Heycke N."/>
            <person name="Schmitt S."/>
            <person name="Rinke C."/>
            <person name="Helfrich E.J."/>
            <person name="Brachmann A.O."/>
            <person name="Gurgui C."/>
            <person name="Wakimoto T."/>
            <person name="Kracht M."/>
            <person name="Crusemann M."/>
            <person name="Hentschel U."/>
            <person name="Abe I."/>
            <person name="Matsunaga S."/>
            <person name="Kalinowski J."/>
            <person name="Takeyama H."/>
            <person name="Piel J."/>
        </authorList>
    </citation>
    <scope>NUCLEOTIDE SEQUENCE [LARGE SCALE GENOMIC DNA]</scope>
    <source>
        <strain evidence="2">TSY1</strain>
    </source>
</reference>
<dbReference type="Proteomes" id="UP000019141">
    <property type="component" value="Unassembled WGS sequence"/>
</dbReference>
<sequence>MPNAEAYAAPTPSVFYIHNDLSEYVERQQGEHSLASRLTQELFTLVRRTPERVVVLKLEDQIEQLLARGDHTPFTLAIGIGQAGERVARQLHDRTGWFPAIHRVDVTREEDGNGGYNVVSTTSVPLARQFPALDTASSIAVVDDTVFSGLTMRTVLQALPPEVRARSHAFCMRGVAASLPSVAALCPVSIGFAAPGRLLDDVSFINASGMVLRVGIRHPDQPSQAFFERPMWMHVWFPGYADEVIALCQRLNAIMEPDGQPARFP</sequence>